<dbReference type="AlphaFoldDB" id="A0A4Z1HJ30"/>
<keyword evidence="2" id="KW-1185">Reference proteome</keyword>
<evidence type="ECO:0000313" key="2">
    <source>
        <dbReference type="Proteomes" id="UP000297452"/>
    </source>
</evidence>
<dbReference type="Proteomes" id="UP000297452">
    <property type="component" value="Unassembled WGS sequence"/>
</dbReference>
<protein>
    <submittedName>
        <fullName evidence="1">Uncharacterized protein</fullName>
    </submittedName>
</protein>
<proteinExistence type="predicted"/>
<sequence>MSTRSRFKGSSASSLYHAVTGPNQIFGFVSILFYAENGIESLNNGMKLPFLSGSEGNIIFEELGAFNPQLSKNLKSGKNL</sequence>
<gene>
    <name evidence="1" type="ORF">BOTNAR_0705g00010</name>
</gene>
<comment type="caution">
    <text evidence="1">The sequence shown here is derived from an EMBL/GenBank/DDBJ whole genome shotgun (WGS) entry which is preliminary data.</text>
</comment>
<accession>A0A4Z1HJ30</accession>
<reference evidence="1 2" key="1">
    <citation type="submission" date="2017-12" db="EMBL/GenBank/DDBJ databases">
        <title>Comparative genomics of Botrytis spp.</title>
        <authorList>
            <person name="Valero-Jimenez C.A."/>
            <person name="Tapia P."/>
            <person name="Veloso J."/>
            <person name="Silva-Moreno E."/>
            <person name="Staats M."/>
            <person name="Valdes J.H."/>
            <person name="Van Kan J.A.L."/>
        </authorList>
    </citation>
    <scope>NUCLEOTIDE SEQUENCE [LARGE SCALE GENOMIC DNA]</scope>
    <source>
        <strain evidence="1 2">MUCL2120</strain>
    </source>
</reference>
<organism evidence="1 2">
    <name type="scientific">Botryotinia narcissicola</name>
    <dbReference type="NCBI Taxonomy" id="278944"/>
    <lineage>
        <taxon>Eukaryota</taxon>
        <taxon>Fungi</taxon>
        <taxon>Dikarya</taxon>
        <taxon>Ascomycota</taxon>
        <taxon>Pezizomycotina</taxon>
        <taxon>Leotiomycetes</taxon>
        <taxon>Helotiales</taxon>
        <taxon>Sclerotiniaceae</taxon>
        <taxon>Botryotinia</taxon>
    </lineage>
</organism>
<name>A0A4Z1HJ30_9HELO</name>
<dbReference type="EMBL" id="PQXJ01000702">
    <property type="protein sequence ID" value="TGO45063.1"/>
    <property type="molecule type" value="Genomic_DNA"/>
</dbReference>
<evidence type="ECO:0000313" key="1">
    <source>
        <dbReference type="EMBL" id="TGO45063.1"/>
    </source>
</evidence>